<protein>
    <submittedName>
        <fullName evidence="3">Glycosyl hydrolase catalytic core domain-containing protein</fullName>
    </submittedName>
</protein>
<dbReference type="InterPro" id="IPR002889">
    <property type="entry name" value="WSC_carb-bd"/>
</dbReference>
<evidence type="ECO:0000313" key="3">
    <source>
        <dbReference type="EMBL" id="OAQ63707.2"/>
    </source>
</evidence>
<dbReference type="OrthoDB" id="5985073at2759"/>
<dbReference type="SMART" id="SM00321">
    <property type="entry name" value="WSC"/>
    <property type="match status" value="1"/>
</dbReference>
<sequence>MKVSHAVIITALSLTSHSLTITRESHLQIEARAGWIALGCYTDNVSGRALPSGTAVPGGPGAMTNQACQQACQLAGFSIAGTEYAGECWCGNAVVNGAGPAPDGNTQCNMACNGNTAEMCGGPNRLTVYKYSSSGGTNPPASGTGKRGLPYNNNNPSKNSVYANLFKGYQKVSWAYDWGYPSWGLDTFFEFVPMLWGKPSGAAPDWTTAVQTPGTKNMLGFNEPDLTYSASSNILPADAAAGHKTYMEPFRGQVKIGMPNVLWNNNVGSSSGGNYNSRVWTQYFLGNCTSCHFDFAAIHYYQDCVPPNGQDGAAWFQSNVTDAYDTLGLPIWITEFECYGTEAQQITFLQKVLPWMDAQSYVARYAYFGAFPDYLINHDGTGLSALGTAYATV</sequence>
<dbReference type="GO" id="GO:0009277">
    <property type="term" value="C:fungal-type cell wall"/>
    <property type="evidence" value="ECO:0007669"/>
    <property type="project" value="TreeGrafter"/>
</dbReference>
<dbReference type="InterPro" id="IPR017853">
    <property type="entry name" value="GH"/>
</dbReference>
<gene>
    <name evidence="3" type="ORF">VFPPC_09637</name>
</gene>
<accession>A0A179FE90</accession>
<comment type="caution">
    <text evidence="3">The sequence shown here is derived from an EMBL/GenBank/DDBJ whole genome shotgun (WGS) entry which is preliminary data.</text>
</comment>
<dbReference type="Gene3D" id="3.20.20.80">
    <property type="entry name" value="Glycosidases"/>
    <property type="match status" value="1"/>
</dbReference>
<dbReference type="GO" id="GO:0071966">
    <property type="term" value="P:fungal-type cell wall polysaccharide metabolic process"/>
    <property type="evidence" value="ECO:0007669"/>
    <property type="project" value="TreeGrafter"/>
</dbReference>
<evidence type="ECO:0000256" key="1">
    <source>
        <dbReference type="SAM" id="MobiDB-lite"/>
    </source>
</evidence>
<dbReference type="STRING" id="1380566.A0A179FE90"/>
<evidence type="ECO:0000259" key="2">
    <source>
        <dbReference type="PROSITE" id="PS51212"/>
    </source>
</evidence>
<dbReference type="AlphaFoldDB" id="A0A179FE90"/>
<dbReference type="PANTHER" id="PTHR34154">
    <property type="entry name" value="ALKALI-SENSITIVE LINKAGE PROTEIN 1"/>
    <property type="match status" value="1"/>
</dbReference>
<dbReference type="RefSeq" id="XP_018141287.2">
    <property type="nucleotide sequence ID" value="XM_018288142.2"/>
</dbReference>
<dbReference type="PROSITE" id="PS51212">
    <property type="entry name" value="WSC"/>
    <property type="match status" value="1"/>
</dbReference>
<feature type="compositionally biased region" description="Polar residues" evidence="1">
    <location>
        <begin position="132"/>
        <end position="141"/>
    </location>
</feature>
<dbReference type="GeneID" id="28852136"/>
<feature type="domain" description="WSC" evidence="2">
    <location>
        <begin position="34"/>
        <end position="132"/>
    </location>
</feature>
<dbReference type="Pfam" id="PF11790">
    <property type="entry name" value="Glyco_hydro_cc"/>
    <property type="match status" value="1"/>
</dbReference>
<proteinExistence type="predicted"/>
<feature type="region of interest" description="Disordered" evidence="1">
    <location>
        <begin position="132"/>
        <end position="151"/>
    </location>
</feature>
<reference evidence="3 4" key="1">
    <citation type="journal article" date="2016" name="PLoS Pathog.">
        <title>Biosynthesis of antibiotic leucinostatins in bio-control fungus Purpureocillium lilacinum and their inhibition on phytophthora revealed by genome mining.</title>
        <authorList>
            <person name="Wang G."/>
            <person name="Liu Z."/>
            <person name="Lin R."/>
            <person name="Li E."/>
            <person name="Mao Z."/>
            <person name="Ling J."/>
            <person name="Yang Y."/>
            <person name="Yin W.B."/>
            <person name="Xie B."/>
        </authorList>
    </citation>
    <scope>NUCLEOTIDE SEQUENCE [LARGE SCALE GENOMIC DNA]</scope>
    <source>
        <strain evidence="3">170</strain>
    </source>
</reference>
<dbReference type="SUPFAM" id="SSF51445">
    <property type="entry name" value="(Trans)glycosidases"/>
    <property type="match status" value="1"/>
</dbReference>
<dbReference type="InterPro" id="IPR053183">
    <property type="entry name" value="ASL1"/>
</dbReference>
<name>A0A179FE90_METCM</name>
<dbReference type="Proteomes" id="UP000078397">
    <property type="component" value="Unassembled WGS sequence"/>
</dbReference>
<keyword evidence="4" id="KW-1185">Reference proteome</keyword>
<keyword evidence="3" id="KW-0378">Hydrolase</keyword>
<dbReference type="Pfam" id="PF01822">
    <property type="entry name" value="WSC"/>
    <property type="match status" value="1"/>
</dbReference>
<organism evidence="3 4">
    <name type="scientific">Pochonia chlamydosporia 170</name>
    <dbReference type="NCBI Taxonomy" id="1380566"/>
    <lineage>
        <taxon>Eukaryota</taxon>
        <taxon>Fungi</taxon>
        <taxon>Dikarya</taxon>
        <taxon>Ascomycota</taxon>
        <taxon>Pezizomycotina</taxon>
        <taxon>Sordariomycetes</taxon>
        <taxon>Hypocreomycetidae</taxon>
        <taxon>Hypocreales</taxon>
        <taxon>Clavicipitaceae</taxon>
        <taxon>Pochonia</taxon>
    </lineage>
</organism>
<dbReference type="GO" id="GO:0016787">
    <property type="term" value="F:hydrolase activity"/>
    <property type="evidence" value="ECO:0007669"/>
    <property type="project" value="UniProtKB-KW"/>
</dbReference>
<dbReference type="InterPro" id="IPR024655">
    <property type="entry name" value="Asl1_glyco_hydro_catalytic"/>
</dbReference>
<dbReference type="EMBL" id="LSBJ02000006">
    <property type="protein sequence ID" value="OAQ63707.2"/>
    <property type="molecule type" value="Genomic_DNA"/>
</dbReference>
<dbReference type="PANTHER" id="PTHR34154:SF13">
    <property type="entry name" value="ASL1-LIKE GLYCOSYL HYDROLASE CATALYTIC DOMAIN-CONTAINING PROTEIN"/>
    <property type="match status" value="1"/>
</dbReference>
<evidence type="ECO:0000313" key="4">
    <source>
        <dbReference type="Proteomes" id="UP000078397"/>
    </source>
</evidence>
<dbReference type="KEGG" id="pchm:VFPPC_09637"/>